<sequence length="264" mass="28357">MKTLAIVFSLVLSGSLLQAQSFVGIWQGTLLGSQDQSVQVASTLTLRQEGNNYLGNLVMRLPNGTEESYGIKAVLVNNILAGTATFPSDNTSYQIECVFQGDKLVVAVGLLTVPVMGGVFTKGQQSVKVPQMKKNEPSAVASSDGLFRNNRLVGAWAHTRYYGSGEFYGSVRTTLIFYPDGRMATGSSSGNASLGGSSVSSTSDGIQSMEGVRWYSKGAEQIWLRYTGRGAGADKLFAEYGISSDAQKILLYRNGGKQLYQRVQ</sequence>
<feature type="signal peptide" evidence="1">
    <location>
        <begin position="1"/>
        <end position="19"/>
    </location>
</feature>
<dbReference type="Proteomes" id="UP000474175">
    <property type="component" value="Unassembled WGS sequence"/>
</dbReference>
<keyword evidence="1" id="KW-0732">Signal</keyword>
<evidence type="ECO:0000313" key="2">
    <source>
        <dbReference type="EMBL" id="NDU93987.1"/>
    </source>
</evidence>
<dbReference type="RefSeq" id="WP_163942987.1">
    <property type="nucleotide sequence ID" value="NZ_JAAFZH010000001.1"/>
</dbReference>
<protein>
    <recommendedName>
        <fullName evidence="4">Lipocalin-like domain-containing protein</fullName>
    </recommendedName>
</protein>
<gene>
    <name evidence="2" type="ORF">GK108_03810</name>
</gene>
<name>A0A6L9L3J8_9BACT</name>
<evidence type="ECO:0000313" key="3">
    <source>
        <dbReference type="Proteomes" id="UP000474175"/>
    </source>
</evidence>
<proteinExistence type="predicted"/>
<comment type="caution">
    <text evidence="2">The sequence shown here is derived from an EMBL/GenBank/DDBJ whole genome shotgun (WGS) entry which is preliminary data.</text>
</comment>
<dbReference type="EMBL" id="JAAFZH010000001">
    <property type="protein sequence ID" value="NDU93987.1"/>
    <property type="molecule type" value="Genomic_DNA"/>
</dbReference>
<evidence type="ECO:0000256" key="1">
    <source>
        <dbReference type="SAM" id="SignalP"/>
    </source>
</evidence>
<reference evidence="2 3" key="1">
    <citation type="submission" date="2020-02" db="EMBL/GenBank/DDBJ databases">
        <title>Draft genome sequence of two Spirosoma agri KCTC 52727 and Spirosoma terrae KCTC 52035.</title>
        <authorList>
            <person name="Rojas J."/>
            <person name="Ambika Manirajan B."/>
            <person name="Suarez C."/>
            <person name="Ratering S."/>
            <person name="Schnell S."/>
        </authorList>
    </citation>
    <scope>NUCLEOTIDE SEQUENCE [LARGE SCALE GENOMIC DNA]</scope>
    <source>
        <strain evidence="2 3">KCTC 52035</strain>
    </source>
</reference>
<evidence type="ECO:0008006" key="4">
    <source>
        <dbReference type="Google" id="ProtNLM"/>
    </source>
</evidence>
<feature type="chain" id="PRO_5026968722" description="Lipocalin-like domain-containing protein" evidence="1">
    <location>
        <begin position="20"/>
        <end position="264"/>
    </location>
</feature>
<keyword evidence="3" id="KW-1185">Reference proteome</keyword>
<accession>A0A6L9L3J8</accession>
<organism evidence="2 3">
    <name type="scientific">Spirosoma terrae</name>
    <dbReference type="NCBI Taxonomy" id="1968276"/>
    <lineage>
        <taxon>Bacteria</taxon>
        <taxon>Pseudomonadati</taxon>
        <taxon>Bacteroidota</taxon>
        <taxon>Cytophagia</taxon>
        <taxon>Cytophagales</taxon>
        <taxon>Cytophagaceae</taxon>
        <taxon>Spirosoma</taxon>
    </lineage>
</organism>
<dbReference type="AlphaFoldDB" id="A0A6L9L3J8"/>